<reference evidence="14 15" key="1">
    <citation type="submission" date="2024-01" db="EMBL/GenBank/DDBJ databases">
        <title>The genome of the rayed Mediterranean limpet Patella caerulea (Linnaeus, 1758).</title>
        <authorList>
            <person name="Anh-Thu Weber A."/>
            <person name="Halstead-Nussloch G."/>
        </authorList>
    </citation>
    <scope>NUCLEOTIDE SEQUENCE [LARGE SCALE GENOMIC DNA]</scope>
    <source>
        <strain evidence="14">AATW-2023a</strain>
        <tissue evidence="14">Whole specimen</tissue>
    </source>
</reference>
<evidence type="ECO:0000256" key="6">
    <source>
        <dbReference type="ARBA" id="ARBA00022692"/>
    </source>
</evidence>
<keyword evidence="11" id="KW-1208">Phospholipid metabolism</keyword>
<evidence type="ECO:0000256" key="3">
    <source>
        <dbReference type="ARBA" id="ARBA00019082"/>
    </source>
</evidence>
<keyword evidence="5" id="KW-0808">Transferase</keyword>
<evidence type="ECO:0000256" key="1">
    <source>
        <dbReference type="ARBA" id="ARBA00004141"/>
    </source>
</evidence>
<dbReference type="AlphaFoldDB" id="A0AAN8JZ14"/>
<dbReference type="PANTHER" id="PTHR31201">
    <property type="entry name" value="OS01G0585100 PROTEIN"/>
    <property type="match status" value="1"/>
</dbReference>
<evidence type="ECO:0000256" key="12">
    <source>
        <dbReference type="ARBA" id="ARBA00023315"/>
    </source>
</evidence>
<evidence type="ECO:0000256" key="8">
    <source>
        <dbReference type="ARBA" id="ARBA00023098"/>
    </source>
</evidence>
<dbReference type="GO" id="GO:0006656">
    <property type="term" value="P:phosphatidylcholine biosynthetic process"/>
    <property type="evidence" value="ECO:0007669"/>
    <property type="project" value="TreeGrafter"/>
</dbReference>
<feature type="transmembrane region" description="Helical" evidence="13">
    <location>
        <begin position="166"/>
        <end position="185"/>
    </location>
</feature>
<evidence type="ECO:0000256" key="13">
    <source>
        <dbReference type="SAM" id="Phobius"/>
    </source>
</evidence>
<dbReference type="Proteomes" id="UP001347796">
    <property type="component" value="Unassembled WGS sequence"/>
</dbReference>
<dbReference type="GO" id="GO:0016746">
    <property type="term" value="F:acyltransferase activity"/>
    <property type="evidence" value="ECO:0007669"/>
    <property type="project" value="UniProtKB-KW"/>
</dbReference>
<name>A0AAN8JZ14_PATCE</name>
<evidence type="ECO:0000256" key="5">
    <source>
        <dbReference type="ARBA" id="ARBA00022679"/>
    </source>
</evidence>
<keyword evidence="8" id="KW-0443">Lipid metabolism</keyword>
<keyword evidence="12" id="KW-0012">Acyltransferase</keyword>
<dbReference type="EMBL" id="JAZGQO010000006">
    <property type="protein sequence ID" value="KAK6186496.1"/>
    <property type="molecule type" value="Genomic_DNA"/>
</dbReference>
<comment type="similarity">
    <text evidence="2">Belongs to the GPC1 family.</text>
</comment>
<feature type="transmembrane region" description="Helical" evidence="13">
    <location>
        <begin position="321"/>
        <end position="340"/>
    </location>
</feature>
<feature type="transmembrane region" description="Helical" evidence="13">
    <location>
        <begin position="296"/>
        <end position="315"/>
    </location>
</feature>
<sequence length="355" mass="41937">MDESKDSDINGPVKNNIKTVDKTITCNSNGVKTVSNILNDQVYTNGDYKEIKIQDETDSYKKEEEEPRKKRDSDVGRFVELLKKKRIQEKLVYVISLTTIVILVHGLFSVQWLLPYYYTIATPILLLIRIIIYWGYKWQYFLIDFCYCGNIMWYSFIWMAPHQAELFIVVFALANGPMIWAMVIFRNSLVLHCIDKTTSVYIHLLPALLSFIIRWYPQKCSVYWYHEFIPVILEWSVLWNIIIPLACFLLHSLLYIIVISIMKPSEDYLTSYRYLTAKTTKLIFKAVNIFGPRWRVLMYTIFNWLFCFISVTMAILWYNYFIAHCVFLGAMFLIVTYNGASFYMDVFSVRAEIVK</sequence>
<keyword evidence="4" id="KW-0444">Lipid biosynthesis</keyword>
<keyword evidence="15" id="KW-1185">Reference proteome</keyword>
<feature type="transmembrane region" description="Helical" evidence="13">
    <location>
        <begin position="91"/>
        <end position="110"/>
    </location>
</feature>
<keyword evidence="6 13" id="KW-0812">Transmembrane</keyword>
<feature type="transmembrane region" description="Helical" evidence="13">
    <location>
        <begin position="237"/>
        <end position="258"/>
    </location>
</feature>
<accession>A0AAN8JZ14</accession>
<evidence type="ECO:0000256" key="7">
    <source>
        <dbReference type="ARBA" id="ARBA00022989"/>
    </source>
</evidence>
<keyword evidence="9 13" id="KW-0472">Membrane</keyword>
<keyword evidence="10" id="KW-0594">Phospholipid biosynthesis</keyword>
<evidence type="ECO:0000256" key="4">
    <source>
        <dbReference type="ARBA" id="ARBA00022516"/>
    </source>
</evidence>
<evidence type="ECO:0000313" key="14">
    <source>
        <dbReference type="EMBL" id="KAK6186496.1"/>
    </source>
</evidence>
<protein>
    <recommendedName>
        <fullName evidence="3">Glycerophosphocholine acyltransferase 1</fullName>
    </recommendedName>
</protein>
<gene>
    <name evidence="14" type="ORF">SNE40_008525</name>
</gene>
<proteinExistence type="inferred from homology"/>
<evidence type="ECO:0000313" key="15">
    <source>
        <dbReference type="Proteomes" id="UP001347796"/>
    </source>
</evidence>
<feature type="transmembrane region" description="Helical" evidence="13">
    <location>
        <begin position="141"/>
        <end position="160"/>
    </location>
</feature>
<evidence type="ECO:0000256" key="11">
    <source>
        <dbReference type="ARBA" id="ARBA00023264"/>
    </source>
</evidence>
<evidence type="ECO:0000256" key="10">
    <source>
        <dbReference type="ARBA" id="ARBA00023209"/>
    </source>
</evidence>
<dbReference type="PANTHER" id="PTHR31201:SF1">
    <property type="entry name" value="GLYCEROPHOSPHOCHOLINE ACYLTRANSFERASE 1"/>
    <property type="match status" value="1"/>
</dbReference>
<organism evidence="14 15">
    <name type="scientific">Patella caerulea</name>
    <name type="common">Rayed Mediterranean limpet</name>
    <dbReference type="NCBI Taxonomy" id="87958"/>
    <lineage>
        <taxon>Eukaryota</taxon>
        <taxon>Metazoa</taxon>
        <taxon>Spiralia</taxon>
        <taxon>Lophotrochozoa</taxon>
        <taxon>Mollusca</taxon>
        <taxon>Gastropoda</taxon>
        <taxon>Patellogastropoda</taxon>
        <taxon>Patelloidea</taxon>
        <taxon>Patellidae</taxon>
        <taxon>Patella</taxon>
    </lineage>
</organism>
<feature type="transmembrane region" description="Helical" evidence="13">
    <location>
        <begin position="197"/>
        <end position="217"/>
    </location>
</feature>
<comment type="subcellular location">
    <subcellularLocation>
        <location evidence="1">Membrane</location>
        <topology evidence="1">Multi-pass membrane protein</topology>
    </subcellularLocation>
</comment>
<dbReference type="Pfam" id="PF10998">
    <property type="entry name" value="DUF2838"/>
    <property type="match status" value="1"/>
</dbReference>
<evidence type="ECO:0000256" key="2">
    <source>
        <dbReference type="ARBA" id="ARBA00006675"/>
    </source>
</evidence>
<evidence type="ECO:0000256" key="9">
    <source>
        <dbReference type="ARBA" id="ARBA00023136"/>
    </source>
</evidence>
<comment type="caution">
    <text evidence="14">The sequence shown here is derived from an EMBL/GenBank/DDBJ whole genome shotgun (WGS) entry which is preliminary data.</text>
</comment>
<dbReference type="GO" id="GO:0016020">
    <property type="term" value="C:membrane"/>
    <property type="evidence" value="ECO:0007669"/>
    <property type="project" value="UniProtKB-SubCell"/>
</dbReference>
<keyword evidence="7 13" id="KW-1133">Transmembrane helix</keyword>
<dbReference type="InterPro" id="IPR021261">
    <property type="entry name" value="GPCAT"/>
</dbReference>
<feature type="transmembrane region" description="Helical" evidence="13">
    <location>
        <begin position="116"/>
        <end position="134"/>
    </location>
</feature>